<organism evidence="5 6">
    <name type="scientific">Micromonospora narathiwatensis</name>
    <dbReference type="NCBI Taxonomy" id="299146"/>
    <lineage>
        <taxon>Bacteria</taxon>
        <taxon>Bacillati</taxon>
        <taxon>Actinomycetota</taxon>
        <taxon>Actinomycetes</taxon>
        <taxon>Micromonosporales</taxon>
        <taxon>Micromonosporaceae</taxon>
        <taxon>Micromonospora</taxon>
    </lineage>
</organism>
<feature type="transmembrane region" description="Helical" evidence="2">
    <location>
        <begin position="167"/>
        <end position="184"/>
    </location>
</feature>
<reference evidence="5 6" key="1">
    <citation type="submission" date="2016-06" db="EMBL/GenBank/DDBJ databases">
        <authorList>
            <person name="Kjaerup R.B."/>
            <person name="Dalgaard T.S."/>
            <person name="Juul-Madsen H.R."/>
        </authorList>
    </citation>
    <scope>NUCLEOTIDE SEQUENCE [LARGE SCALE GENOMIC DNA]</scope>
    <source>
        <strain evidence="5 6">DSM 45248</strain>
    </source>
</reference>
<dbReference type="RefSeq" id="WP_167667583.1">
    <property type="nucleotide sequence ID" value="NZ_LT594324.1"/>
</dbReference>
<dbReference type="PANTHER" id="PTHR23028:SF53">
    <property type="entry name" value="ACYL_TRANSF_3 DOMAIN-CONTAINING PROTEIN"/>
    <property type="match status" value="1"/>
</dbReference>
<feature type="transmembrane region" description="Helical" evidence="2">
    <location>
        <begin position="250"/>
        <end position="271"/>
    </location>
</feature>
<protein>
    <submittedName>
        <fullName evidence="5">Peptidoglycan/LPS O-acetylase OafA/YrhL, contains acyltransferase and SGNH-hydrolase domains</fullName>
    </submittedName>
</protein>
<keyword evidence="2" id="KW-0472">Membrane</keyword>
<feature type="transmembrane region" description="Helical" evidence="2">
    <location>
        <begin position="57"/>
        <end position="75"/>
    </location>
</feature>
<proteinExistence type="predicted"/>
<sequence length="699" mass="74526">MRPVTADPPAAPPPAAGTGARPRRGFRTDIEGLRALAVLLVVLWHAGVPFISGGFVGVDVFFVISGYLITSGMVAEVAARGRLSLGGFWARRAKRLLPSSALVLLASLVLTYLFLPDIRWKDTAWDAVSSAIYMINWRLAGQSVDYLAAEQAPSIVQHFWSLAVEEQFYLLWPVLLVAVAWVARRRGATLPRFGRLALAVVGVLWLASFVWSVLLVQAEPGRAYFVTTTRIWELAVGALLALWPFRRLGGAAASASGWIGIAAIVGSAVALDNSMPFPGALALPATIGTALVIAAGPGARYGPVAVLRVPPMQFLGGISYTLYLWHWPLIVAFTAPTDDPGIVLPAAAVALSILLAYLTSRFVERPVWHSRKLSVRPRAALVVGLSCTALSVCAGVVFHLVTAVSPTDGATLLNARGAAVLTPGDTTGAGTPVNHVASIVPEPAAARDDIPSVYADGCHGAPDESKVLRCTYGNPDAGFTVALIGDSHAAQWVPALQSIAERRNWKLLTYTKSGCPAMDVVVATGADERPYETCVTWNRSLRGAVADDHPDLIVTTSYDYSVYRDGRVLHGAQNRTALVEAMRRTWQGLAEVAPVVVVRDTPTPRRDIAECVSTHREELTRCAVPRDEALAGIGPAQVDAAEGLTGVRLVDLNDAICPADRCAPVIGGVLVYRDAHHLTATYARTLADRLDEQLRVATG</sequence>
<keyword evidence="5" id="KW-0808">Transferase</keyword>
<dbReference type="InterPro" id="IPR050879">
    <property type="entry name" value="Acyltransferase_3"/>
</dbReference>
<accession>A0A1A9AG38</accession>
<dbReference type="InterPro" id="IPR043968">
    <property type="entry name" value="SGNH"/>
</dbReference>
<keyword evidence="6" id="KW-1185">Reference proteome</keyword>
<evidence type="ECO:0000313" key="6">
    <source>
        <dbReference type="Proteomes" id="UP000198765"/>
    </source>
</evidence>
<dbReference type="InterPro" id="IPR002656">
    <property type="entry name" value="Acyl_transf_3_dom"/>
</dbReference>
<dbReference type="Pfam" id="PF19040">
    <property type="entry name" value="SGNH"/>
    <property type="match status" value="1"/>
</dbReference>
<evidence type="ECO:0000313" key="5">
    <source>
        <dbReference type="EMBL" id="SBT55125.1"/>
    </source>
</evidence>
<dbReference type="EMBL" id="LT594324">
    <property type="protein sequence ID" value="SBT55125.1"/>
    <property type="molecule type" value="Genomic_DNA"/>
</dbReference>
<feature type="transmembrane region" description="Helical" evidence="2">
    <location>
        <begin position="277"/>
        <end position="302"/>
    </location>
</feature>
<evidence type="ECO:0000259" key="3">
    <source>
        <dbReference type="Pfam" id="PF01757"/>
    </source>
</evidence>
<feature type="transmembrane region" description="Helical" evidence="2">
    <location>
        <begin position="341"/>
        <end position="358"/>
    </location>
</feature>
<feature type="transmembrane region" description="Helical" evidence="2">
    <location>
        <begin position="96"/>
        <end position="115"/>
    </location>
</feature>
<keyword evidence="2" id="KW-1133">Transmembrane helix</keyword>
<dbReference type="GO" id="GO:0009103">
    <property type="term" value="P:lipopolysaccharide biosynthetic process"/>
    <property type="evidence" value="ECO:0007669"/>
    <property type="project" value="TreeGrafter"/>
</dbReference>
<feature type="transmembrane region" description="Helical" evidence="2">
    <location>
        <begin position="33"/>
        <end position="51"/>
    </location>
</feature>
<evidence type="ECO:0000256" key="2">
    <source>
        <dbReference type="SAM" id="Phobius"/>
    </source>
</evidence>
<feature type="domain" description="Acyltransferase 3" evidence="3">
    <location>
        <begin position="29"/>
        <end position="360"/>
    </location>
</feature>
<dbReference type="AlphaFoldDB" id="A0A1A9AG38"/>
<dbReference type="Pfam" id="PF01757">
    <property type="entry name" value="Acyl_transf_3"/>
    <property type="match status" value="1"/>
</dbReference>
<feature type="transmembrane region" description="Helical" evidence="2">
    <location>
        <begin position="196"/>
        <end position="217"/>
    </location>
</feature>
<dbReference type="GO" id="GO:0016787">
    <property type="term" value="F:hydrolase activity"/>
    <property type="evidence" value="ECO:0007669"/>
    <property type="project" value="UniProtKB-KW"/>
</dbReference>
<dbReference type="Proteomes" id="UP000198765">
    <property type="component" value="Chromosome I"/>
</dbReference>
<feature type="transmembrane region" description="Helical" evidence="2">
    <location>
        <begin position="223"/>
        <end position="243"/>
    </location>
</feature>
<dbReference type="GO" id="GO:0016747">
    <property type="term" value="F:acyltransferase activity, transferring groups other than amino-acyl groups"/>
    <property type="evidence" value="ECO:0007669"/>
    <property type="project" value="InterPro"/>
</dbReference>
<keyword evidence="2" id="KW-0812">Transmembrane</keyword>
<name>A0A1A9AG38_9ACTN</name>
<evidence type="ECO:0000259" key="4">
    <source>
        <dbReference type="Pfam" id="PF19040"/>
    </source>
</evidence>
<dbReference type="GO" id="GO:0016020">
    <property type="term" value="C:membrane"/>
    <property type="evidence" value="ECO:0007669"/>
    <property type="project" value="TreeGrafter"/>
</dbReference>
<feature type="region of interest" description="Disordered" evidence="1">
    <location>
        <begin position="1"/>
        <end position="23"/>
    </location>
</feature>
<keyword evidence="5" id="KW-0012">Acyltransferase</keyword>
<keyword evidence="5" id="KW-0378">Hydrolase</keyword>
<feature type="domain" description="SGNH" evidence="4">
    <location>
        <begin position="458"/>
        <end position="691"/>
    </location>
</feature>
<feature type="transmembrane region" description="Helical" evidence="2">
    <location>
        <begin position="379"/>
        <end position="401"/>
    </location>
</feature>
<feature type="transmembrane region" description="Helical" evidence="2">
    <location>
        <begin position="314"/>
        <end position="335"/>
    </location>
</feature>
<gene>
    <name evidence="5" type="ORF">GA0070621_5912</name>
</gene>
<dbReference type="PATRIC" id="fig|299146.4.peg.6099"/>
<dbReference type="PANTHER" id="PTHR23028">
    <property type="entry name" value="ACETYLTRANSFERASE"/>
    <property type="match status" value="1"/>
</dbReference>
<evidence type="ECO:0000256" key="1">
    <source>
        <dbReference type="SAM" id="MobiDB-lite"/>
    </source>
</evidence>